<reference evidence="7" key="3">
    <citation type="submission" date="2022-06" db="UniProtKB">
        <authorList>
            <consortium name="EnsemblMetazoa"/>
        </authorList>
    </citation>
    <scope>IDENTIFICATION</scope>
</reference>
<reference evidence="8" key="1">
    <citation type="journal article" date="2020" name="PLoS Negl. Trop. Dis.">
        <title>High-quality nuclear genome for Sarcoptes scabiei-A critical resource for a neglected parasite.</title>
        <authorList>
            <person name="Korhonen P.K."/>
            <person name="Gasser R.B."/>
            <person name="Ma G."/>
            <person name="Wang T."/>
            <person name="Stroehlein A.J."/>
            <person name="Young N.D."/>
            <person name="Ang C.S."/>
            <person name="Fernando D.D."/>
            <person name="Lu H.C."/>
            <person name="Taylor S."/>
            <person name="Reynolds S.L."/>
            <person name="Mofiz E."/>
            <person name="Najaraj S.H."/>
            <person name="Gowda H."/>
            <person name="Madugundu A."/>
            <person name="Renuse S."/>
            <person name="Holt D."/>
            <person name="Pandey A."/>
            <person name="Papenfuss A.T."/>
            <person name="Fischer K."/>
        </authorList>
    </citation>
    <scope>NUCLEOTIDE SEQUENCE [LARGE SCALE GENOMIC DNA]</scope>
</reference>
<feature type="coiled-coil region" evidence="3">
    <location>
        <begin position="763"/>
        <end position="790"/>
    </location>
</feature>
<name>A0A834RAF4_SARSC</name>
<dbReference type="InterPro" id="IPR035899">
    <property type="entry name" value="DBL_dom_sf"/>
</dbReference>
<protein>
    <submittedName>
        <fullName evidence="6">Rho guanine nucleotide exchange factor 10</fullName>
    </submittedName>
</protein>
<dbReference type="OrthoDB" id="28697at2759"/>
<accession>A0A834RAF4</accession>
<dbReference type="EnsemblMetazoa" id="SSS_6499s_mrna">
    <property type="protein sequence ID" value="KAF7492888.1"/>
    <property type="gene ID" value="SSS_6499"/>
</dbReference>
<dbReference type="GO" id="GO:0005085">
    <property type="term" value="F:guanyl-nucleotide exchange factor activity"/>
    <property type="evidence" value="ECO:0007669"/>
    <property type="project" value="UniProtKB-KW"/>
</dbReference>
<evidence type="ECO:0000256" key="3">
    <source>
        <dbReference type="SAM" id="Coils"/>
    </source>
</evidence>
<keyword evidence="1" id="KW-0597">Phosphoprotein</keyword>
<feature type="compositionally biased region" description="Polar residues" evidence="4">
    <location>
        <begin position="295"/>
        <end position="307"/>
    </location>
</feature>
<evidence type="ECO:0000259" key="5">
    <source>
        <dbReference type="PROSITE" id="PS50010"/>
    </source>
</evidence>
<sequence length="1608" mass="179530">MSSSTTSTNSSKAPYYYGELIKKESSSISSTIIGTQSSTVSSGFVGKHNPSDGLHSISKIKSAPSTDCFKQATTINENCLESNNGCSENLIQLSTTESSSSVPLSLTSAAIATTASSPTSTLGTTAGTAATNPNSTTLLAEVDNSNISAALSAELSPTSNTSLTSLARQQHHQHKQQQPPSSSSSSSSSSSYSSPAYVHKNNSKSNNNNNSETSVSSNVPIDPLVATECSDSHYGITNLSRFHRHRNHLNQSSFDERIKQHQTLSSSFINPLLTIDADLRNGTESLPRGFHPYTGNKSKSSSNYHRQKQSIYQRSLSIITNGVSPLLRKKKNKSTNHHKQLHHFHQHSNPISSSLISASSTLERSNLRRKSEPMMFSYGSITNELSKFQAREEKIVKNINLDFEKMLMNDTNGEYSGHATNALNNALMNSSNDQSLLRLKLGNVHYNHQRNNGQSKENFDNYGKTIVTNSNSQSLAAAAAHHSQLSYKEPFYMVYEDNRVKHNDDNIYEEIDFLTLSSLRAQYADTISLQSYKKKGGSKRSLASSSFTRWFSTRKKNSPSMSEDENPYIDVKLSKKQRPPITLPEAPLNLTKEQLKRRYIIGTIVDSENSYINSLQRIINHYKKPLEDNSPSVLSQNKINIIFHRLEQILQCHTIFGIALSQCVREWDEKEQIGDVFIASFSKSMVLDIYSDFINNFTNAMETARKSAKSKSAFAQFLQEKLLSSPDRLSFFGLMVKPVQRFPQFILLLSDLLKHTPPDHHDRMSLQLALTQLESLADRLNERKRDAERHFAVKQLLKDYLSSSTTNSSNRFLLRQDDIYQLELDTGSGLVMKTKCRKLYLLNDMLVCVSVPANRLKYAVSLQDVDVMDDVTPATNNLLANSMLKNKDSASATSSPKHCTVERMYCDLNSLIHDLEVISRVSNLLSSLRYHYNGLSLELVEQIAAEIREEIRKKDAQITLIDRSCMQIRIRSKNYKDIICIQMSDPETKKDWLTDVRLAKLALDRANNPAWDIVNETASATRTNLSNSIIMHRVPLFVKSLPIFAATEHSMLTCALHYRIHRRDDLILEKSSGVLWICNVNENGSQLGALATNGTDISLIHSYELCDSHVTCIESVGSYAVWIGLRQGRIIVIDASSPGEWQQFAALDVSAEVTCIRFFGNFVYVGLITGVVALFNATHYEEPITITLSAANPVTCLLPVNREMFACCGEKIWIINDTKLDRSYYLANHIKNEISQDSNLNHYPEEDLRPNLLAHCGIGLWVSLINSSIIKLYHTETFKHLQDVNVASNVKRILNELFDPSGIFVTSMLATRGLLWIGTNVGVIVTLNLPRLQGVPLISGCLNVALHRHTGPVTILLNLTNTQSDIPVHPDNSIADKSKYDDSVKDGLKTEDVESIYGLYSDLMNVENYVRVGQERNDQTLMSKMTWDLANINISDDSTSESAIYQDGMILRKKPNQILKRRTIGNDFQSNRDLSQLSNSHFSPAKSQSSIYDSSLGGNDKSQNEKEKDVISSSSGIGASSSLYDIAPFKSQKIIESNIGPNNNHQHLSNSKYDSVAENQRNYDSNNNSTSNKTALLMTGGNGYKRVALNETTYSSQHAHCCIWEYKL</sequence>
<dbReference type="FunFam" id="1.20.900.10:FF:000003">
    <property type="entry name" value="Rho guanine nucleotide exchange factor 10 like"/>
    <property type="match status" value="1"/>
</dbReference>
<evidence type="ECO:0000256" key="2">
    <source>
        <dbReference type="ARBA" id="ARBA00022658"/>
    </source>
</evidence>
<dbReference type="CDD" id="cd00160">
    <property type="entry name" value="RhoGEF"/>
    <property type="match status" value="1"/>
</dbReference>
<dbReference type="Pfam" id="PF00621">
    <property type="entry name" value="RhoGEF"/>
    <property type="match status" value="1"/>
</dbReference>
<evidence type="ECO:0000313" key="8">
    <source>
        <dbReference type="Proteomes" id="UP000070412"/>
    </source>
</evidence>
<dbReference type="InterPro" id="IPR039919">
    <property type="entry name" value="ARHGEF10/ARHGEF17"/>
</dbReference>
<dbReference type="InterPro" id="IPR036322">
    <property type="entry name" value="WD40_repeat_dom_sf"/>
</dbReference>
<dbReference type="SUPFAM" id="SSF48065">
    <property type="entry name" value="DBL homology domain (DH-domain)"/>
    <property type="match status" value="1"/>
</dbReference>
<dbReference type="GO" id="GO:0005737">
    <property type="term" value="C:cytoplasm"/>
    <property type="evidence" value="ECO:0007669"/>
    <property type="project" value="UniProtKB-ARBA"/>
</dbReference>
<feature type="region of interest" description="Disordered" evidence="4">
    <location>
        <begin position="1470"/>
        <end position="1516"/>
    </location>
</feature>
<dbReference type="PANTHER" id="PTHR12877:SF7">
    <property type="entry name" value="RHO GUANINE NUCLEOTIDE EXCHANGE FACTOR 10-LIKE PROTEIN"/>
    <property type="match status" value="1"/>
</dbReference>
<dbReference type="EMBL" id="WVUK01000056">
    <property type="protein sequence ID" value="KAF7492888.1"/>
    <property type="molecule type" value="Genomic_DNA"/>
</dbReference>
<keyword evidence="2" id="KW-0344">Guanine-nucleotide releasing factor</keyword>
<keyword evidence="3" id="KW-0175">Coiled coil</keyword>
<dbReference type="PROSITE" id="PS50010">
    <property type="entry name" value="DH_2"/>
    <property type="match status" value="1"/>
</dbReference>
<dbReference type="Proteomes" id="UP000070412">
    <property type="component" value="Unassembled WGS sequence"/>
</dbReference>
<dbReference type="GO" id="GO:0051496">
    <property type="term" value="P:positive regulation of stress fiber assembly"/>
    <property type="evidence" value="ECO:0007669"/>
    <property type="project" value="TreeGrafter"/>
</dbReference>
<dbReference type="Pfam" id="PF19057">
    <property type="entry name" value="PH_19"/>
    <property type="match status" value="1"/>
</dbReference>
<evidence type="ECO:0000313" key="6">
    <source>
        <dbReference type="EMBL" id="KAF7492888.1"/>
    </source>
</evidence>
<evidence type="ECO:0000256" key="4">
    <source>
        <dbReference type="SAM" id="MobiDB-lite"/>
    </source>
</evidence>
<dbReference type="Gene3D" id="1.20.900.10">
    <property type="entry name" value="Dbl homology (DH) domain"/>
    <property type="match status" value="1"/>
</dbReference>
<keyword evidence="8" id="KW-1185">Reference proteome</keyword>
<evidence type="ECO:0000256" key="1">
    <source>
        <dbReference type="ARBA" id="ARBA00022553"/>
    </source>
</evidence>
<organism evidence="6">
    <name type="scientific">Sarcoptes scabiei</name>
    <name type="common">Itch mite</name>
    <name type="synonym">Acarus scabiei</name>
    <dbReference type="NCBI Taxonomy" id="52283"/>
    <lineage>
        <taxon>Eukaryota</taxon>
        <taxon>Metazoa</taxon>
        <taxon>Ecdysozoa</taxon>
        <taxon>Arthropoda</taxon>
        <taxon>Chelicerata</taxon>
        <taxon>Arachnida</taxon>
        <taxon>Acari</taxon>
        <taxon>Acariformes</taxon>
        <taxon>Sarcoptiformes</taxon>
        <taxon>Astigmata</taxon>
        <taxon>Psoroptidia</taxon>
        <taxon>Sarcoptoidea</taxon>
        <taxon>Sarcoptidae</taxon>
        <taxon>Sarcoptinae</taxon>
        <taxon>Sarcoptes</taxon>
    </lineage>
</organism>
<feature type="compositionally biased region" description="Low complexity" evidence="4">
    <location>
        <begin position="203"/>
        <end position="218"/>
    </location>
</feature>
<dbReference type="SMART" id="SM00325">
    <property type="entry name" value="RhoGEF"/>
    <property type="match status" value="1"/>
</dbReference>
<feature type="compositionally biased region" description="Polar residues" evidence="4">
    <location>
        <begin position="1470"/>
        <end position="1501"/>
    </location>
</feature>
<dbReference type="PANTHER" id="PTHR12877">
    <property type="entry name" value="RHO GUANINE NUCLEOTIDE EXCHANGE FACTOR"/>
    <property type="match status" value="1"/>
</dbReference>
<feature type="region of interest" description="Disordered" evidence="4">
    <location>
        <begin position="158"/>
        <end position="219"/>
    </location>
</feature>
<gene>
    <name evidence="6" type="ORF">SSS_6499</name>
</gene>
<reference evidence="6" key="2">
    <citation type="submission" date="2020-01" db="EMBL/GenBank/DDBJ databases">
        <authorList>
            <person name="Korhonen P.K.K."/>
            <person name="Guangxu M.G."/>
            <person name="Wang T.W."/>
            <person name="Stroehlein A.J.S."/>
            <person name="Young N.D."/>
            <person name="Ang C.-S.A."/>
            <person name="Fernando D.W.F."/>
            <person name="Lu H.L."/>
            <person name="Taylor S.T."/>
            <person name="Ehtesham M.E.M."/>
            <person name="Najaraj S.H.N."/>
            <person name="Harsha G.H.G."/>
            <person name="Madugundu A.M."/>
            <person name="Renuse S.R."/>
            <person name="Holt D.H."/>
            <person name="Pandey A.P."/>
            <person name="Papenfuss A.P."/>
            <person name="Gasser R.B.G."/>
            <person name="Fischer K.F."/>
        </authorList>
    </citation>
    <scope>NUCLEOTIDE SEQUENCE</scope>
    <source>
        <strain evidence="6">SSS_KF_BRIS2020</strain>
    </source>
</reference>
<feature type="region of interest" description="Disordered" evidence="4">
    <location>
        <begin position="286"/>
        <end position="307"/>
    </location>
</feature>
<dbReference type="Pfam" id="PF19056">
    <property type="entry name" value="WD40_2"/>
    <property type="match status" value="1"/>
</dbReference>
<dbReference type="GO" id="GO:0030036">
    <property type="term" value="P:actin cytoskeleton organization"/>
    <property type="evidence" value="ECO:0007669"/>
    <property type="project" value="TreeGrafter"/>
</dbReference>
<dbReference type="InterPro" id="IPR000219">
    <property type="entry name" value="DH_dom"/>
</dbReference>
<feature type="compositionally biased region" description="Low complexity" evidence="4">
    <location>
        <begin position="176"/>
        <end position="194"/>
    </location>
</feature>
<feature type="domain" description="DH" evidence="5">
    <location>
        <begin position="596"/>
        <end position="783"/>
    </location>
</feature>
<dbReference type="SUPFAM" id="SSF50978">
    <property type="entry name" value="WD40 repeat-like"/>
    <property type="match status" value="1"/>
</dbReference>
<evidence type="ECO:0000313" key="7">
    <source>
        <dbReference type="EnsemblMetazoa" id="KAF7492888.1"/>
    </source>
</evidence>
<proteinExistence type="predicted"/>